<organism evidence="2 3">
    <name type="scientific">Companilactobacillus ginsenosidimutans</name>
    <dbReference type="NCBI Taxonomy" id="1007676"/>
    <lineage>
        <taxon>Bacteria</taxon>
        <taxon>Bacillati</taxon>
        <taxon>Bacillota</taxon>
        <taxon>Bacilli</taxon>
        <taxon>Lactobacillales</taxon>
        <taxon>Lactobacillaceae</taxon>
        <taxon>Companilactobacillus</taxon>
    </lineage>
</organism>
<dbReference type="InterPro" id="IPR027417">
    <property type="entry name" value="P-loop_NTPase"/>
</dbReference>
<gene>
    <name evidence="2" type="ORF">ABM34_10785</name>
</gene>
<dbReference type="Pfam" id="PF09848">
    <property type="entry name" value="SLFN-g3_helicase"/>
    <property type="match status" value="1"/>
</dbReference>
<protein>
    <submittedName>
        <fullName evidence="2">DNA replication initiation protein</fullName>
    </submittedName>
</protein>
<keyword evidence="3" id="KW-1185">Reference proteome</keyword>
<dbReference type="AlphaFoldDB" id="A0A0H4QMN5"/>
<name>A0A0H4QMN5_9LACO</name>
<proteinExistence type="predicted"/>
<dbReference type="Gene3D" id="3.40.50.300">
    <property type="entry name" value="P-loop containing nucleotide triphosphate hydrolases"/>
    <property type="match status" value="1"/>
</dbReference>
<dbReference type="RefSeq" id="WP_048705670.1">
    <property type="nucleotide sequence ID" value="NZ_CP012034.1"/>
</dbReference>
<dbReference type="STRING" id="1007676.ABM34_10785"/>
<reference evidence="3" key="1">
    <citation type="submission" date="2015-07" db="EMBL/GenBank/DDBJ databases">
        <title>Lactobacillus ginsenosidimutans/EMML 3141/ whole genome sequencing.</title>
        <authorList>
            <person name="Kim M.K."/>
            <person name="Im W.-T."/>
            <person name="Srinivasan S."/>
            <person name="Lee J.-J."/>
        </authorList>
    </citation>
    <scope>NUCLEOTIDE SEQUENCE [LARGE SCALE GENOMIC DNA]</scope>
    <source>
        <strain evidence="3">EMML 3041</strain>
    </source>
</reference>
<evidence type="ECO:0000259" key="1">
    <source>
        <dbReference type="Pfam" id="PF09848"/>
    </source>
</evidence>
<dbReference type="SUPFAM" id="SSF52540">
    <property type="entry name" value="P-loop containing nucleoside triphosphate hydrolases"/>
    <property type="match status" value="1"/>
</dbReference>
<dbReference type="KEGG" id="lgn:ABM34_10785"/>
<dbReference type="InterPro" id="IPR018647">
    <property type="entry name" value="SLFN_3-like_DNA/RNA_helicase"/>
</dbReference>
<dbReference type="EMBL" id="CP012034">
    <property type="protein sequence ID" value="AKP67968.1"/>
    <property type="molecule type" value="Genomic_DNA"/>
</dbReference>
<dbReference type="Proteomes" id="UP000036106">
    <property type="component" value="Chromosome"/>
</dbReference>
<dbReference type="PATRIC" id="fig|1007676.4.peg.2184"/>
<sequence>MLDSILPNKNLTELQQKVFDKILKFCQTNLQNNNKGIFQLNGDAGTGKSVILTKLFLTLEQDSKRNIPDLQGMNNYFLVNHPELLKVYQDNAGEFDDLRKNRFLRPTTFINQMHKRNKTADIVVIDEAHLLLSESDSYNNFTQKNQLEEVIKLSKVVIFVYDERQVLKIKSYWSQNIIEELKSKYDLSYESSTLKVQMRMQAPDSVINWIDDLTSDLQINTKEITQKDPDYLGGMKNDYDFRIYQDAEKMYQKLREKNNTYGQARIVATADYPSILDGKKHFVDEGNFHLPWDQYNYSKVTWAQKDNTINEIGSIYTVQGFDLNYVAVIMGPSVKYAGKGKIEIDINKYEDQEAFKKRHDDDLKNIDEVKKEIILNSMNVLLKRGIRGVFVYFHDFKIYDYIAKAAEK</sequence>
<evidence type="ECO:0000313" key="3">
    <source>
        <dbReference type="Proteomes" id="UP000036106"/>
    </source>
</evidence>
<evidence type="ECO:0000313" key="2">
    <source>
        <dbReference type="EMBL" id="AKP67968.1"/>
    </source>
</evidence>
<feature type="domain" description="Schlafen group 3-like DNA/RNA helicase" evidence="1">
    <location>
        <begin position="37"/>
        <end position="395"/>
    </location>
</feature>
<dbReference type="OrthoDB" id="3193269at2"/>
<accession>A0A0H4QMN5</accession>